<keyword evidence="3" id="KW-1185">Reference proteome</keyword>
<name>A0A1A9WRK5_9MUSC</name>
<proteinExistence type="predicted"/>
<keyword evidence="1" id="KW-0472">Membrane</keyword>
<reference evidence="2" key="2">
    <citation type="submission" date="2020-05" db="UniProtKB">
        <authorList>
            <consortium name="EnsemblMetazoa"/>
        </authorList>
    </citation>
    <scope>IDENTIFICATION</scope>
    <source>
        <strain evidence="2">IAEA</strain>
    </source>
</reference>
<keyword evidence="1" id="KW-0812">Transmembrane</keyword>
<evidence type="ECO:0000313" key="2">
    <source>
        <dbReference type="EnsemblMetazoa" id="GBRI029603-PA"/>
    </source>
</evidence>
<dbReference type="Proteomes" id="UP000091820">
    <property type="component" value="Unassembled WGS sequence"/>
</dbReference>
<dbReference type="AlphaFoldDB" id="A0A1A9WRK5"/>
<evidence type="ECO:0000256" key="1">
    <source>
        <dbReference type="SAM" id="Phobius"/>
    </source>
</evidence>
<evidence type="ECO:0000313" key="3">
    <source>
        <dbReference type="Proteomes" id="UP000091820"/>
    </source>
</evidence>
<keyword evidence="1" id="KW-1133">Transmembrane helix</keyword>
<dbReference type="VEuPathDB" id="VectorBase:GBRI029603"/>
<feature type="transmembrane region" description="Helical" evidence="1">
    <location>
        <begin position="166"/>
        <end position="183"/>
    </location>
</feature>
<reference evidence="3" key="1">
    <citation type="submission" date="2014-03" db="EMBL/GenBank/DDBJ databases">
        <authorList>
            <person name="Aksoy S."/>
            <person name="Warren W."/>
            <person name="Wilson R.K."/>
        </authorList>
    </citation>
    <scope>NUCLEOTIDE SEQUENCE [LARGE SCALE GENOMIC DNA]</scope>
    <source>
        <strain evidence="3">IAEA</strain>
    </source>
</reference>
<sequence>MIPNAYAISQTFKETRRTRIRVNQRISLLNFVFISSSRTCKVAKNYSYCYGYAAQIMEDNIRFLLIHISVARNQSEVMNFKHMDVIIMFILEFNSALVHHSFRIRLDALIYRHGFKYLRFYYGINTANNSTIYYQAEIFPPHASMMNQDNPYAFPNFYIPRYPKELHLHFIMIYIHFIYYLLVKQYAL</sequence>
<accession>A0A1A9WRK5</accession>
<organism evidence="2 3">
    <name type="scientific">Glossina brevipalpis</name>
    <dbReference type="NCBI Taxonomy" id="37001"/>
    <lineage>
        <taxon>Eukaryota</taxon>
        <taxon>Metazoa</taxon>
        <taxon>Ecdysozoa</taxon>
        <taxon>Arthropoda</taxon>
        <taxon>Hexapoda</taxon>
        <taxon>Insecta</taxon>
        <taxon>Pterygota</taxon>
        <taxon>Neoptera</taxon>
        <taxon>Endopterygota</taxon>
        <taxon>Diptera</taxon>
        <taxon>Brachycera</taxon>
        <taxon>Muscomorpha</taxon>
        <taxon>Hippoboscoidea</taxon>
        <taxon>Glossinidae</taxon>
        <taxon>Glossina</taxon>
    </lineage>
</organism>
<protein>
    <submittedName>
        <fullName evidence="2">Uncharacterized protein</fullName>
    </submittedName>
</protein>
<dbReference type="EnsemblMetazoa" id="GBRI029603-RA">
    <property type="protein sequence ID" value="GBRI029603-PA"/>
    <property type="gene ID" value="GBRI029603"/>
</dbReference>